<reference evidence="10 11" key="1">
    <citation type="submission" date="2016-10" db="EMBL/GenBank/DDBJ databases">
        <authorList>
            <person name="de Groot N.N."/>
        </authorList>
    </citation>
    <scope>NUCLEOTIDE SEQUENCE [LARGE SCALE GENOMIC DNA]</scope>
    <source>
        <strain evidence="10 11">MP1X4</strain>
    </source>
</reference>
<dbReference type="EMBL" id="LT629740">
    <property type="protein sequence ID" value="SDT08171.1"/>
    <property type="molecule type" value="Genomic_DNA"/>
</dbReference>
<dbReference type="AlphaFoldDB" id="A0A1H1XGC0"/>
<accession>A0A1H1XGC0</accession>
<evidence type="ECO:0000256" key="2">
    <source>
        <dbReference type="ARBA" id="ARBA00012729"/>
    </source>
</evidence>
<dbReference type="RefSeq" id="WP_091372902.1">
    <property type="nucleotide sequence ID" value="NZ_LT629740.1"/>
</dbReference>
<dbReference type="STRING" id="652787.SAMN05216490_2443"/>
<keyword evidence="4" id="KW-0119">Carbohydrate metabolism</keyword>
<gene>
    <name evidence="10" type="ORF">SAMN05216490_2443</name>
</gene>
<dbReference type="PROSITE" id="PS01095">
    <property type="entry name" value="GH18_1"/>
    <property type="match status" value="1"/>
</dbReference>
<evidence type="ECO:0000256" key="7">
    <source>
        <dbReference type="RuleBase" id="RU004453"/>
    </source>
</evidence>
<dbReference type="InterPro" id="IPR050314">
    <property type="entry name" value="Glycosyl_Hydrlase_18"/>
</dbReference>
<dbReference type="InterPro" id="IPR001223">
    <property type="entry name" value="Glyco_hydro18_cat"/>
</dbReference>
<feature type="domain" description="GH18" evidence="9">
    <location>
        <begin position="37"/>
        <end position="382"/>
    </location>
</feature>
<evidence type="ECO:0000256" key="3">
    <source>
        <dbReference type="ARBA" id="ARBA00022801"/>
    </source>
</evidence>
<keyword evidence="4" id="KW-0624">Polysaccharide degradation</keyword>
<comment type="catalytic activity">
    <reaction evidence="1">
        <text>Random endo-hydrolysis of N-acetyl-beta-D-glucosaminide (1-&gt;4)-beta-linkages in chitin and chitodextrins.</text>
        <dbReference type="EC" id="3.2.1.14"/>
    </reaction>
</comment>
<dbReference type="PROSITE" id="PS51910">
    <property type="entry name" value="GH18_2"/>
    <property type="match status" value="1"/>
</dbReference>
<evidence type="ECO:0000256" key="8">
    <source>
        <dbReference type="SAM" id="Phobius"/>
    </source>
</evidence>
<dbReference type="InterPro" id="IPR001579">
    <property type="entry name" value="Glyco_hydro_18_chit_AS"/>
</dbReference>
<keyword evidence="8" id="KW-1133">Transmembrane helix</keyword>
<dbReference type="GO" id="GO:0006032">
    <property type="term" value="P:chitin catabolic process"/>
    <property type="evidence" value="ECO:0007669"/>
    <property type="project" value="UniProtKB-KW"/>
</dbReference>
<evidence type="ECO:0000256" key="4">
    <source>
        <dbReference type="ARBA" id="ARBA00023024"/>
    </source>
</evidence>
<proteinExistence type="inferred from homology"/>
<dbReference type="Gene3D" id="3.20.20.80">
    <property type="entry name" value="Glycosidases"/>
    <property type="match status" value="1"/>
</dbReference>
<dbReference type="Proteomes" id="UP000199679">
    <property type="component" value="Chromosome I"/>
</dbReference>
<name>A0A1H1XGC0_MUCMA</name>
<dbReference type="CDD" id="cd06548">
    <property type="entry name" value="GH18_chitinase"/>
    <property type="match status" value="1"/>
</dbReference>
<dbReference type="GO" id="GO:0008061">
    <property type="term" value="F:chitin binding"/>
    <property type="evidence" value="ECO:0007669"/>
    <property type="project" value="InterPro"/>
</dbReference>
<evidence type="ECO:0000313" key="11">
    <source>
        <dbReference type="Proteomes" id="UP000199679"/>
    </source>
</evidence>
<keyword evidence="11" id="KW-1185">Reference proteome</keyword>
<dbReference type="InterPro" id="IPR011583">
    <property type="entry name" value="Chitinase_II/V-like_cat"/>
</dbReference>
<dbReference type="OrthoDB" id="9775889at2"/>
<evidence type="ECO:0000313" key="10">
    <source>
        <dbReference type="EMBL" id="SDT08171.1"/>
    </source>
</evidence>
<dbReference type="GO" id="GO:0005975">
    <property type="term" value="P:carbohydrate metabolic process"/>
    <property type="evidence" value="ECO:0007669"/>
    <property type="project" value="InterPro"/>
</dbReference>
<sequence length="382" mass="42974">MKLNFKLINNEVYTAVLLCLSLIIGFNLSANAQRKKYVVIGYVGGYRGLIDTTMVDPKKLTVINYAFVNVLNNRATLSKLNTDTINLKYLAGLKKRNRDLKIVISIGGWTWSGNFSDAVLTDTARQAFAASAVDIVRKYQLDGVDIDWEYPAQKGLGNINRPDDKHNYTLMFQAIRQDLDQLEQQTGRKMILSTAVGGFKGFITHTEMDQVQKYVTYINLMTYDYAQDSLGVAIHHTGLYGSKKYNATEYSAKAVTDFIAAGVPPGKLVIGIAFYGHGFETADTVQNGLGSKVVKSMRGGGYTFIKDSLITNKAFKYYRDEDAKAPYLFNATTKQFVTFDDEWSVKNKCQYVKDNGMAGVMFWEYSSDKKEYLLKEINHDLK</sequence>
<keyword evidence="8" id="KW-0812">Transmembrane</keyword>
<evidence type="ECO:0000256" key="1">
    <source>
        <dbReference type="ARBA" id="ARBA00000822"/>
    </source>
</evidence>
<evidence type="ECO:0000256" key="5">
    <source>
        <dbReference type="ARBA" id="ARBA00023295"/>
    </source>
</evidence>
<dbReference type="EC" id="3.2.1.14" evidence="2"/>
<keyword evidence="4" id="KW-0146">Chitin degradation</keyword>
<keyword evidence="5 6" id="KW-0326">Glycosidase</keyword>
<dbReference type="Gene3D" id="3.10.50.10">
    <property type="match status" value="1"/>
</dbReference>
<dbReference type="SUPFAM" id="SSF54556">
    <property type="entry name" value="Chitinase insertion domain"/>
    <property type="match status" value="1"/>
</dbReference>
<dbReference type="PANTHER" id="PTHR11177:SF317">
    <property type="entry name" value="CHITINASE 12-RELATED"/>
    <property type="match status" value="1"/>
</dbReference>
<keyword evidence="3 6" id="KW-0378">Hydrolase</keyword>
<dbReference type="GO" id="GO:0008843">
    <property type="term" value="F:endochitinase activity"/>
    <property type="evidence" value="ECO:0007669"/>
    <property type="project" value="UniProtKB-EC"/>
</dbReference>
<dbReference type="PANTHER" id="PTHR11177">
    <property type="entry name" value="CHITINASE"/>
    <property type="match status" value="1"/>
</dbReference>
<organism evidence="10 11">
    <name type="scientific">Mucilaginibacter mallensis</name>
    <dbReference type="NCBI Taxonomy" id="652787"/>
    <lineage>
        <taxon>Bacteria</taxon>
        <taxon>Pseudomonadati</taxon>
        <taxon>Bacteroidota</taxon>
        <taxon>Sphingobacteriia</taxon>
        <taxon>Sphingobacteriales</taxon>
        <taxon>Sphingobacteriaceae</taxon>
        <taxon>Mucilaginibacter</taxon>
    </lineage>
</organism>
<dbReference type="SMART" id="SM00636">
    <property type="entry name" value="Glyco_18"/>
    <property type="match status" value="1"/>
</dbReference>
<dbReference type="SUPFAM" id="SSF51445">
    <property type="entry name" value="(Trans)glycosidases"/>
    <property type="match status" value="1"/>
</dbReference>
<evidence type="ECO:0000256" key="6">
    <source>
        <dbReference type="RuleBase" id="RU000489"/>
    </source>
</evidence>
<feature type="transmembrane region" description="Helical" evidence="8">
    <location>
        <begin position="12"/>
        <end position="30"/>
    </location>
</feature>
<keyword evidence="8" id="KW-0472">Membrane</keyword>
<dbReference type="InterPro" id="IPR029070">
    <property type="entry name" value="Chitinase_insertion_sf"/>
</dbReference>
<dbReference type="InterPro" id="IPR017853">
    <property type="entry name" value="GH"/>
</dbReference>
<comment type="similarity">
    <text evidence="7">Belongs to the glycosyl hydrolase 18 family.</text>
</comment>
<protein>
    <recommendedName>
        <fullName evidence="2">chitinase</fullName>
        <ecNumber evidence="2">3.2.1.14</ecNumber>
    </recommendedName>
</protein>
<dbReference type="Pfam" id="PF00704">
    <property type="entry name" value="Glyco_hydro_18"/>
    <property type="match status" value="1"/>
</dbReference>
<evidence type="ECO:0000259" key="9">
    <source>
        <dbReference type="PROSITE" id="PS51910"/>
    </source>
</evidence>